<evidence type="ECO:0000256" key="2">
    <source>
        <dbReference type="ARBA" id="ARBA00004141"/>
    </source>
</evidence>
<dbReference type="Pfam" id="PF02163">
    <property type="entry name" value="Peptidase_M50"/>
    <property type="match status" value="1"/>
</dbReference>
<keyword evidence="8 11" id="KW-1133">Transmembrane helix</keyword>
<evidence type="ECO:0000256" key="3">
    <source>
        <dbReference type="ARBA" id="ARBA00007931"/>
    </source>
</evidence>
<accession>A0A9D9DZ23</accession>
<dbReference type="InterPro" id="IPR004387">
    <property type="entry name" value="Pept_M50_Zn"/>
</dbReference>
<organism evidence="13 14">
    <name type="scientific">Candidatus Ornithospirochaeta stercoripullorum</name>
    <dbReference type="NCBI Taxonomy" id="2840899"/>
    <lineage>
        <taxon>Bacteria</taxon>
        <taxon>Pseudomonadati</taxon>
        <taxon>Spirochaetota</taxon>
        <taxon>Spirochaetia</taxon>
        <taxon>Spirochaetales</taxon>
        <taxon>Spirochaetaceae</taxon>
        <taxon>Spirochaetaceae incertae sedis</taxon>
        <taxon>Candidatus Ornithospirochaeta</taxon>
    </lineage>
</organism>
<proteinExistence type="inferred from homology"/>
<keyword evidence="9 11" id="KW-0482">Metalloprotease</keyword>
<dbReference type="NCBIfam" id="TIGR00054">
    <property type="entry name" value="RIP metalloprotease RseP"/>
    <property type="match status" value="1"/>
</dbReference>
<reference evidence="13" key="2">
    <citation type="journal article" date="2021" name="PeerJ">
        <title>Extensive microbial diversity within the chicken gut microbiome revealed by metagenomics and culture.</title>
        <authorList>
            <person name="Gilroy R."/>
            <person name="Ravi A."/>
            <person name="Getino M."/>
            <person name="Pursley I."/>
            <person name="Horton D.L."/>
            <person name="Alikhan N.F."/>
            <person name="Baker D."/>
            <person name="Gharbi K."/>
            <person name="Hall N."/>
            <person name="Watson M."/>
            <person name="Adriaenssens E.M."/>
            <person name="Foster-Nyarko E."/>
            <person name="Jarju S."/>
            <person name="Secka A."/>
            <person name="Antonio M."/>
            <person name="Oren A."/>
            <person name="Chaudhuri R.R."/>
            <person name="La Ragione R."/>
            <person name="Hildebrand F."/>
            <person name="Pallen M.J."/>
        </authorList>
    </citation>
    <scope>NUCLEOTIDE SEQUENCE</scope>
    <source>
        <strain evidence="13">7293</strain>
    </source>
</reference>
<evidence type="ECO:0000313" key="14">
    <source>
        <dbReference type="Proteomes" id="UP000823615"/>
    </source>
</evidence>
<dbReference type="GO" id="GO:0046872">
    <property type="term" value="F:metal ion binding"/>
    <property type="evidence" value="ECO:0007669"/>
    <property type="project" value="UniProtKB-KW"/>
</dbReference>
<dbReference type="EMBL" id="JADIMT010000029">
    <property type="protein sequence ID" value="MBO8435672.1"/>
    <property type="molecule type" value="Genomic_DNA"/>
</dbReference>
<keyword evidence="11" id="KW-0479">Metal-binding</keyword>
<dbReference type="InterPro" id="IPR036034">
    <property type="entry name" value="PDZ_sf"/>
</dbReference>
<keyword evidence="4" id="KW-0645">Protease</keyword>
<comment type="cofactor">
    <cofactor evidence="1 11">
        <name>Zn(2+)</name>
        <dbReference type="ChEBI" id="CHEBI:29105"/>
    </cofactor>
</comment>
<evidence type="ECO:0000256" key="5">
    <source>
        <dbReference type="ARBA" id="ARBA00022692"/>
    </source>
</evidence>
<feature type="transmembrane region" description="Helical" evidence="11">
    <location>
        <begin position="361"/>
        <end position="381"/>
    </location>
</feature>
<dbReference type="Proteomes" id="UP000823615">
    <property type="component" value="Unassembled WGS sequence"/>
</dbReference>
<comment type="similarity">
    <text evidence="3 11">Belongs to the peptidase M50B family.</text>
</comment>
<evidence type="ECO:0000256" key="6">
    <source>
        <dbReference type="ARBA" id="ARBA00022801"/>
    </source>
</evidence>
<evidence type="ECO:0000256" key="11">
    <source>
        <dbReference type="RuleBase" id="RU362031"/>
    </source>
</evidence>
<feature type="transmembrane region" description="Helical" evidence="11">
    <location>
        <begin position="7"/>
        <end position="28"/>
    </location>
</feature>
<dbReference type="GO" id="GO:0006508">
    <property type="term" value="P:proteolysis"/>
    <property type="evidence" value="ECO:0007669"/>
    <property type="project" value="UniProtKB-KW"/>
</dbReference>
<keyword evidence="10 11" id="KW-0472">Membrane</keyword>
<dbReference type="InterPro" id="IPR008915">
    <property type="entry name" value="Peptidase_M50"/>
</dbReference>
<evidence type="ECO:0000259" key="12">
    <source>
        <dbReference type="Pfam" id="PF02163"/>
    </source>
</evidence>
<dbReference type="Gene3D" id="2.30.42.10">
    <property type="match status" value="1"/>
</dbReference>
<feature type="domain" description="Peptidase M50" evidence="12">
    <location>
        <begin position="11"/>
        <end position="420"/>
    </location>
</feature>
<comment type="caution">
    <text evidence="13">The sequence shown here is derived from an EMBL/GenBank/DDBJ whole genome shotgun (WGS) entry which is preliminary data.</text>
</comment>
<protein>
    <recommendedName>
        <fullName evidence="11">Zinc metalloprotease</fullName>
        <ecNumber evidence="11">3.4.24.-</ecNumber>
    </recommendedName>
</protein>
<keyword evidence="5 11" id="KW-0812">Transmembrane</keyword>
<sequence>MLKLLYLILGLLGIGLIIFLHELGHFIAARLMHVDVEVLSYGMGPRLFSIYGRKTEYRLSLIPFGGYCRMKGSLDLMKALKDDSKSMEKTEEGSYFGTTPFSRFLIYLSGPLMNFLLAIVMLAVLAIIPVDRLSDPAIITPISEYPEVFNSNVEQPSVEKGDKLIASGDYVFADWQDAEDFISSHSGEDIPVTIERDGRTMEIVLHPSFIDGNCLYGISNLQKAIVGRSLSESFKEDDRIVKADGKKIEYTLDLYSIDKDSFSLTIDRNGTLLEREITEGSLPFAWKSSIRKSAESVNPLAYGVKRTSDLAGAALSALGAFITFHLEDALAVMTGPVKAAESIGGITALAFSESGASGIRALLLLLAIVSVSIAVGNLLPIPTFDGGQMLINIAEMISGKALSPRSYVILQIAGMIAALIIMAAMYSLDIKAYFFS</sequence>
<comment type="subcellular location">
    <subcellularLocation>
        <location evidence="2">Membrane</location>
        <topology evidence="2">Multi-pass membrane protein</topology>
    </subcellularLocation>
</comment>
<evidence type="ECO:0000256" key="1">
    <source>
        <dbReference type="ARBA" id="ARBA00001947"/>
    </source>
</evidence>
<dbReference type="PANTHER" id="PTHR42837:SF2">
    <property type="entry name" value="MEMBRANE METALLOPROTEASE ARASP2, CHLOROPLASTIC-RELATED"/>
    <property type="match status" value="1"/>
</dbReference>
<feature type="transmembrane region" description="Helical" evidence="11">
    <location>
        <begin position="104"/>
        <end position="128"/>
    </location>
</feature>
<name>A0A9D9DZ23_9SPIO</name>
<evidence type="ECO:0000256" key="10">
    <source>
        <dbReference type="ARBA" id="ARBA00023136"/>
    </source>
</evidence>
<evidence type="ECO:0000256" key="7">
    <source>
        <dbReference type="ARBA" id="ARBA00022833"/>
    </source>
</evidence>
<keyword evidence="7 11" id="KW-0862">Zinc</keyword>
<dbReference type="SUPFAM" id="SSF50156">
    <property type="entry name" value="PDZ domain-like"/>
    <property type="match status" value="1"/>
</dbReference>
<evidence type="ECO:0000256" key="9">
    <source>
        <dbReference type="ARBA" id="ARBA00023049"/>
    </source>
</evidence>
<feature type="transmembrane region" description="Helical" evidence="11">
    <location>
        <begin position="408"/>
        <end position="428"/>
    </location>
</feature>
<dbReference type="PANTHER" id="PTHR42837">
    <property type="entry name" value="REGULATOR OF SIGMA-E PROTEASE RSEP"/>
    <property type="match status" value="1"/>
</dbReference>
<dbReference type="CDD" id="cd06163">
    <property type="entry name" value="S2P-M50_PDZ_RseP-like"/>
    <property type="match status" value="1"/>
</dbReference>
<evidence type="ECO:0000313" key="13">
    <source>
        <dbReference type="EMBL" id="MBO8435672.1"/>
    </source>
</evidence>
<dbReference type="GO" id="GO:0016020">
    <property type="term" value="C:membrane"/>
    <property type="evidence" value="ECO:0007669"/>
    <property type="project" value="UniProtKB-SubCell"/>
</dbReference>
<gene>
    <name evidence="13" type="primary">rseP</name>
    <name evidence="13" type="ORF">IAA97_01660</name>
</gene>
<dbReference type="EC" id="3.4.24.-" evidence="11"/>
<keyword evidence="6 11" id="KW-0378">Hydrolase</keyword>
<dbReference type="GO" id="GO:0004222">
    <property type="term" value="F:metalloendopeptidase activity"/>
    <property type="evidence" value="ECO:0007669"/>
    <property type="project" value="InterPro"/>
</dbReference>
<dbReference type="AlphaFoldDB" id="A0A9D9DZ23"/>
<evidence type="ECO:0000256" key="8">
    <source>
        <dbReference type="ARBA" id="ARBA00022989"/>
    </source>
</evidence>
<evidence type="ECO:0000256" key="4">
    <source>
        <dbReference type="ARBA" id="ARBA00022670"/>
    </source>
</evidence>
<reference evidence="13" key="1">
    <citation type="submission" date="2020-10" db="EMBL/GenBank/DDBJ databases">
        <authorList>
            <person name="Gilroy R."/>
        </authorList>
    </citation>
    <scope>NUCLEOTIDE SEQUENCE</scope>
    <source>
        <strain evidence="13">7293</strain>
    </source>
</reference>